<reference evidence="1 2" key="1">
    <citation type="journal article" date="2020" name="BMC Genomics">
        <title>Intraspecific diversification of the crop wild relative Brassica cretica Lam. using demographic model selection.</title>
        <authorList>
            <person name="Kioukis A."/>
            <person name="Michalopoulou V.A."/>
            <person name="Briers L."/>
            <person name="Pirintsos S."/>
            <person name="Studholme D.J."/>
            <person name="Pavlidis P."/>
            <person name="Sarris P.F."/>
        </authorList>
    </citation>
    <scope>NUCLEOTIDE SEQUENCE [LARGE SCALE GENOMIC DNA]</scope>
    <source>
        <strain evidence="2">cv. PFS-1207/04</strain>
    </source>
</reference>
<evidence type="ECO:0000313" key="1">
    <source>
        <dbReference type="EMBL" id="KAF3597748.1"/>
    </source>
</evidence>
<sequence length="60" mass="6745">MKMKNLSGHHGLPKIICRILFVPSSPEHNADVNKPLAANVSSHKFYISSTVMKHFNRADE</sequence>
<dbReference type="EMBL" id="QGKV02000299">
    <property type="protein sequence ID" value="KAF3597748.1"/>
    <property type="molecule type" value="Genomic_DNA"/>
</dbReference>
<accession>A0ABQ7EKP1</accession>
<proteinExistence type="predicted"/>
<comment type="caution">
    <text evidence="1">The sequence shown here is derived from an EMBL/GenBank/DDBJ whole genome shotgun (WGS) entry which is preliminary data.</text>
</comment>
<organism evidence="1 2">
    <name type="scientific">Brassica cretica</name>
    <name type="common">Mustard</name>
    <dbReference type="NCBI Taxonomy" id="69181"/>
    <lineage>
        <taxon>Eukaryota</taxon>
        <taxon>Viridiplantae</taxon>
        <taxon>Streptophyta</taxon>
        <taxon>Embryophyta</taxon>
        <taxon>Tracheophyta</taxon>
        <taxon>Spermatophyta</taxon>
        <taxon>Magnoliopsida</taxon>
        <taxon>eudicotyledons</taxon>
        <taxon>Gunneridae</taxon>
        <taxon>Pentapetalae</taxon>
        <taxon>rosids</taxon>
        <taxon>malvids</taxon>
        <taxon>Brassicales</taxon>
        <taxon>Brassicaceae</taxon>
        <taxon>Brassiceae</taxon>
        <taxon>Brassica</taxon>
    </lineage>
</organism>
<evidence type="ECO:0000313" key="2">
    <source>
        <dbReference type="Proteomes" id="UP000266723"/>
    </source>
</evidence>
<dbReference type="Proteomes" id="UP000266723">
    <property type="component" value="Unassembled WGS sequence"/>
</dbReference>
<keyword evidence="2" id="KW-1185">Reference proteome</keyword>
<name>A0ABQ7EKP1_BRACR</name>
<protein>
    <submittedName>
        <fullName evidence="1">Uncharacterized protein</fullName>
    </submittedName>
</protein>
<gene>
    <name evidence="1" type="ORF">DY000_02022877</name>
</gene>